<evidence type="ECO:0000313" key="2">
    <source>
        <dbReference type="EMBL" id="SDC17114.1"/>
    </source>
</evidence>
<dbReference type="InterPro" id="IPR005025">
    <property type="entry name" value="FMN_Rdtase-like_dom"/>
</dbReference>
<accession>A0A1G6JE97</accession>
<gene>
    <name evidence="2" type="ORF">SAMN05421548_104231</name>
</gene>
<dbReference type="STRING" id="416944.SAMN05421548_104231"/>
<evidence type="ECO:0000259" key="1">
    <source>
        <dbReference type="Pfam" id="PF03358"/>
    </source>
</evidence>
<reference evidence="3" key="1">
    <citation type="submission" date="2016-09" db="EMBL/GenBank/DDBJ databases">
        <authorList>
            <person name="Varghese N."/>
            <person name="Submissions S."/>
        </authorList>
    </citation>
    <scope>NUCLEOTIDE SEQUENCE [LARGE SCALE GENOMIC DNA]</scope>
    <source>
        <strain evidence="3">TNe-862</strain>
    </source>
</reference>
<dbReference type="EMBL" id="FMYQ01000004">
    <property type="protein sequence ID" value="SDC17114.1"/>
    <property type="molecule type" value="Genomic_DNA"/>
</dbReference>
<dbReference type="RefSeq" id="WP_091996027.1">
    <property type="nucleotide sequence ID" value="NZ_FMYQ01000004.1"/>
</dbReference>
<dbReference type="PANTHER" id="PTHR30543:SF21">
    <property type="entry name" value="NAD(P)H-DEPENDENT FMN REDUCTASE LOT6"/>
    <property type="match status" value="1"/>
</dbReference>
<dbReference type="AlphaFoldDB" id="A0A1G6JE97"/>
<dbReference type="InterPro" id="IPR029039">
    <property type="entry name" value="Flavoprotein-like_sf"/>
</dbReference>
<dbReference type="Pfam" id="PF03358">
    <property type="entry name" value="FMN_red"/>
    <property type="match status" value="1"/>
</dbReference>
<sequence length="223" mass="23271">MSISDSQRRPLVVGIGGTTRAASSTERALGFALRGAEQAGARTQLFGGTFLHTLPHYAPEASTRTDAQLELIEAVRAADAVIIATPGYHGGVSGLVKNALDTLEELRADDRPYLDGRAVGCIVTAYGWQAAGSVLTSLRSIVHALRGWPTPFGAGINTLETRFESAQQCSDAKVAEQLATVGRQAAQFALAFGGQHAAPSESAVNGTQTANASLTEKHLSLTV</sequence>
<dbReference type="GO" id="GO:0016491">
    <property type="term" value="F:oxidoreductase activity"/>
    <property type="evidence" value="ECO:0007669"/>
    <property type="project" value="InterPro"/>
</dbReference>
<dbReference type="GO" id="GO:0005829">
    <property type="term" value="C:cytosol"/>
    <property type="evidence" value="ECO:0007669"/>
    <property type="project" value="TreeGrafter"/>
</dbReference>
<protein>
    <submittedName>
        <fullName evidence="2">FMN reductase</fullName>
    </submittedName>
</protein>
<dbReference type="GO" id="GO:0010181">
    <property type="term" value="F:FMN binding"/>
    <property type="evidence" value="ECO:0007669"/>
    <property type="project" value="TreeGrafter"/>
</dbReference>
<dbReference type="Proteomes" id="UP000198908">
    <property type="component" value="Unassembled WGS sequence"/>
</dbReference>
<proteinExistence type="predicted"/>
<organism evidence="2 3">
    <name type="scientific">Paraburkholderia lycopersici</name>
    <dbReference type="NCBI Taxonomy" id="416944"/>
    <lineage>
        <taxon>Bacteria</taxon>
        <taxon>Pseudomonadati</taxon>
        <taxon>Pseudomonadota</taxon>
        <taxon>Betaproteobacteria</taxon>
        <taxon>Burkholderiales</taxon>
        <taxon>Burkholderiaceae</taxon>
        <taxon>Paraburkholderia</taxon>
    </lineage>
</organism>
<dbReference type="PANTHER" id="PTHR30543">
    <property type="entry name" value="CHROMATE REDUCTASE"/>
    <property type="match status" value="1"/>
</dbReference>
<dbReference type="SUPFAM" id="SSF52218">
    <property type="entry name" value="Flavoproteins"/>
    <property type="match status" value="1"/>
</dbReference>
<keyword evidence="3" id="KW-1185">Reference proteome</keyword>
<dbReference type="OrthoDB" id="1643408at2"/>
<dbReference type="InterPro" id="IPR050712">
    <property type="entry name" value="NAD(P)H-dep_reductase"/>
</dbReference>
<feature type="domain" description="NADPH-dependent FMN reductase-like" evidence="1">
    <location>
        <begin position="12"/>
        <end position="151"/>
    </location>
</feature>
<evidence type="ECO:0000313" key="3">
    <source>
        <dbReference type="Proteomes" id="UP000198908"/>
    </source>
</evidence>
<name>A0A1G6JE97_9BURK</name>
<dbReference type="Gene3D" id="3.40.50.360">
    <property type="match status" value="1"/>
</dbReference>